<dbReference type="AlphaFoldDB" id="A0A6G0QKL8"/>
<sequence>PFVGSNDNVSYDDSISSNTATFADSSSDNVPFAVSSDNSPFDDSNDNVSYDDSISSNTATFADSSSDNVPFAVSSDDSPFDDSIRSDTAAFIDDSISISSDTATSKAGTAMHVTHFLT</sequence>
<organism evidence="2 3">
    <name type="scientific">Phytophthora fragariae</name>
    <dbReference type="NCBI Taxonomy" id="53985"/>
    <lineage>
        <taxon>Eukaryota</taxon>
        <taxon>Sar</taxon>
        <taxon>Stramenopiles</taxon>
        <taxon>Oomycota</taxon>
        <taxon>Peronosporomycetes</taxon>
        <taxon>Peronosporales</taxon>
        <taxon>Peronosporaceae</taxon>
        <taxon>Phytophthora</taxon>
    </lineage>
</organism>
<dbReference type="EMBL" id="QXFY01002828">
    <property type="protein sequence ID" value="KAE9291870.1"/>
    <property type="molecule type" value="Genomic_DNA"/>
</dbReference>
<protein>
    <submittedName>
        <fullName evidence="2">Uncharacterized protein</fullName>
    </submittedName>
</protein>
<proteinExistence type="predicted"/>
<name>A0A6G0QKL8_9STRA</name>
<gene>
    <name evidence="2" type="ORF">PF008_g25217</name>
</gene>
<reference evidence="2 3" key="1">
    <citation type="submission" date="2018-09" db="EMBL/GenBank/DDBJ databases">
        <title>Genomic investigation of the strawberry pathogen Phytophthora fragariae indicates pathogenicity is determined by transcriptional variation in three key races.</title>
        <authorList>
            <person name="Adams T.M."/>
            <person name="Armitage A.D."/>
            <person name="Sobczyk M.K."/>
            <person name="Bates H.J."/>
            <person name="Dunwell J.M."/>
            <person name="Nellist C.F."/>
            <person name="Harrison R.J."/>
        </authorList>
    </citation>
    <scope>NUCLEOTIDE SEQUENCE [LARGE SCALE GENOMIC DNA]</scope>
    <source>
        <strain evidence="2 3">NOV-77</strain>
    </source>
</reference>
<evidence type="ECO:0000313" key="2">
    <source>
        <dbReference type="EMBL" id="KAE9291870.1"/>
    </source>
</evidence>
<feature type="compositionally biased region" description="Polar residues" evidence="1">
    <location>
        <begin position="1"/>
        <end position="29"/>
    </location>
</feature>
<feature type="non-terminal residue" evidence="2">
    <location>
        <position position="1"/>
    </location>
</feature>
<feature type="compositionally biased region" description="Polar residues" evidence="1">
    <location>
        <begin position="58"/>
        <end position="68"/>
    </location>
</feature>
<comment type="caution">
    <text evidence="2">The sequence shown here is derived from an EMBL/GenBank/DDBJ whole genome shotgun (WGS) entry which is preliminary data.</text>
</comment>
<dbReference type="Proteomes" id="UP000486351">
    <property type="component" value="Unassembled WGS sequence"/>
</dbReference>
<evidence type="ECO:0000256" key="1">
    <source>
        <dbReference type="SAM" id="MobiDB-lite"/>
    </source>
</evidence>
<feature type="compositionally biased region" description="Low complexity" evidence="1">
    <location>
        <begin position="35"/>
        <end position="57"/>
    </location>
</feature>
<accession>A0A6G0QKL8</accession>
<feature type="region of interest" description="Disordered" evidence="1">
    <location>
        <begin position="1"/>
        <end position="81"/>
    </location>
</feature>
<evidence type="ECO:0000313" key="3">
    <source>
        <dbReference type="Proteomes" id="UP000486351"/>
    </source>
</evidence>